<dbReference type="Proteomes" id="UP001163283">
    <property type="component" value="Chromosome"/>
</dbReference>
<proteinExistence type="predicted"/>
<evidence type="ECO:0000313" key="1">
    <source>
        <dbReference type="EMBL" id="UZA52693.1"/>
    </source>
</evidence>
<organism evidence="1 2">
    <name type="scientific">Moraxella bovis</name>
    <dbReference type="NCBI Taxonomy" id="476"/>
    <lineage>
        <taxon>Bacteria</taxon>
        <taxon>Pseudomonadati</taxon>
        <taxon>Pseudomonadota</taxon>
        <taxon>Gammaproteobacteria</taxon>
        <taxon>Moraxellales</taxon>
        <taxon>Moraxellaceae</taxon>
        <taxon>Moraxella</taxon>
    </lineage>
</organism>
<dbReference type="AlphaFoldDB" id="A0AAX3EXF7"/>
<name>A0AAX3EXF7_MORBO</name>
<gene>
    <name evidence="1" type="ORF">LP129_06050</name>
</gene>
<dbReference type="EMBL" id="CP087781">
    <property type="protein sequence ID" value="UZA52693.1"/>
    <property type="molecule type" value="Genomic_DNA"/>
</dbReference>
<reference evidence="1 2" key="1">
    <citation type="journal article" date="2022" name="BMC Microbiol.">
        <title>Whole genome sequencing of Moraxella bovis strains from North America reveals two genotypes with different genetic determinants.</title>
        <authorList>
            <person name="Wynn E.L."/>
            <person name="Hille M.M."/>
            <person name="Loy J.D."/>
            <person name="Schuller G."/>
            <person name="Kuhn K.L."/>
            <person name="Dickey A.M."/>
            <person name="Bono J.L."/>
            <person name="Clawson M.L."/>
        </authorList>
    </citation>
    <scope>NUCLEOTIDE SEQUENCE [LARGE SCALE GENOMIC DNA]</scope>
    <source>
        <strain evidence="1 2">SAM57978</strain>
    </source>
</reference>
<protein>
    <submittedName>
        <fullName evidence="1">Uncharacterized protein</fullName>
    </submittedName>
</protein>
<dbReference type="RefSeq" id="WP_264683521.1">
    <property type="nucleotide sequence ID" value="NZ_CP087781.1"/>
</dbReference>
<accession>A0AAX3EXF7</accession>
<sequence length="74" mass="8574">MIDIDYLQKVVNVLNAHADKNDCMATLFLQAHELKGDTMYQDHATICLEHAKQLREHACYIQEVIDNPHLLIKQ</sequence>
<evidence type="ECO:0000313" key="2">
    <source>
        <dbReference type="Proteomes" id="UP001163283"/>
    </source>
</evidence>